<dbReference type="AlphaFoldDB" id="A0AAJ0MPY9"/>
<evidence type="ECO:0000313" key="3">
    <source>
        <dbReference type="Proteomes" id="UP001285908"/>
    </source>
</evidence>
<evidence type="ECO:0000256" key="1">
    <source>
        <dbReference type="SAM" id="SignalP"/>
    </source>
</evidence>
<name>A0AAJ0MPY9_9PEZI</name>
<sequence>MREGGVVILMTVFTASRGLTTMVPSNVIIYGVLAIFQDTPIDLDINDTWPFVDIVVSTSPCASHKSLIDVTNTDAALAVPRVPSDLAFIGGPCAIPRCQDKPEI</sequence>
<protein>
    <submittedName>
        <fullName evidence="2">Uncharacterized protein</fullName>
    </submittedName>
</protein>
<dbReference type="RefSeq" id="XP_062691155.1">
    <property type="nucleotide sequence ID" value="XM_062833403.1"/>
</dbReference>
<keyword evidence="1" id="KW-0732">Signal</keyword>
<dbReference type="Proteomes" id="UP001285908">
    <property type="component" value="Unassembled WGS sequence"/>
</dbReference>
<proteinExistence type="predicted"/>
<gene>
    <name evidence="2" type="ORF">B0T23DRAFT_202080</name>
</gene>
<accession>A0AAJ0MPY9</accession>
<comment type="caution">
    <text evidence="2">The sequence shown here is derived from an EMBL/GenBank/DDBJ whole genome shotgun (WGS) entry which is preliminary data.</text>
</comment>
<evidence type="ECO:0000313" key="2">
    <source>
        <dbReference type="EMBL" id="KAK3489448.1"/>
    </source>
</evidence>
<dbReference type="GeneID" id="87871025"/>
<feature type="chain" id="PRO_5042468000" evidence="1">
    <location>
        <begin position="19"/>
        <end position="104"/>
    </location>
</feature>
<reference evidence="2 3" key="1">
    <citation type="journal article" date="2023" name="Mol. Phylogenet. Evol.">
        <title>Genome-scale phylogeny and comparative genomics of the fungal order Sordariales.</title>
        <authorList>
            <person name="Hensen N."/>
            <person name="Bonometti L."/>
            <person name="Westerberg I."/>
            <person name="Brannstrom I.O."/>
            <person name="Guillou S."/>
            <person name="Cros-Aarteil S."/>
            <person name="Calhoun S."/>
            <person name="Haridas S."/>
            <person name="Kuo A."/>
            <person name="Mondo S."/>
            <person name="Pangilinan J."/>
            <person name="Riley R."/>
            <person name="LaButti K."/>
            <person name="Andreopoulos B."/>
            <person name="Lipzen A."/>
            <person name="Chen C."/>
            <person name="Yan M."/>
            <person name="Daum C."/>
            <person name="Ng V."/>
            <person name="Clum A."/>
            <person name="Steindorff A."/>
            <person name="Ohm R.A."/>
            <person name="Martin F."/>
            <person name="Silar P."/>
            <person name="Natvig D.O."/>
            <person name="Lalanne C."/>
            <person name="Gautier V."/>
            <person name="Ament-Velasquez S.L."/>
            <person name="Kruys A."/>
            <person name="Hutchinson M.I."/>
            <person name="Powell A.J."/>
            <person name="Barry K."/>
            <person name="Miller A.N."/>
            <person name="Grigoriev I.V."/>
            <person name="Debuchy R."/>
            <person name="Gladieux P."/>
            <person name="Hiltunen Thoren M."/>
            <person name="Johannesson H."/>
        </authorList>
    </citation>
    <scope>NUCLEOTIDE SEQUENCE [LARGE SCALE GENOMIC DNA]</scope>
    <source>
        <strain evidence="2 3">FGSC 10403</strain>
    </source>
</reference>
<feature type="signal peptide" evidence="1">
    <location>
        <begin position="1"/>
        <end position="18"/>
    </location>
</feature>
<dbReference type="EMBL" id="JAULSX010000006">
    <property type="protein sequence ID" value="KAK3489448.1"/>
    <property type="molecule type" value="Genomic_DNA"/>
</dbReference>
<organism evidence="2 3">
    <name type="scientific">Neurospora hispaniola</name>
    <dbReference type="NCBI Taxonomy" id="588809"/>
    <lineage>
        <taxon>Eukaryota</taxon>
        <taxon>Fungi</taxon>
        <taxon>Dikarya</taxon>
        <taxon>Ascomycota</taxon>
        <taxon>Pezizomycotina</taxon>
        <taxon>Sordariomycetes</taxon>
        <taxon>Sordariomycetidae</taxon>
        <taxon>Sordariales</taxon>
        <taxon>Sordariaceae</taxon>
        <taxon>Neurospora</taxon>
    </lineage>
</organism>
<keyword evidence="3" id="KW-1185">Reference proteome</keyword>